<dbReference type="RefSeq" id="WP_296941850.1">
    <property type="nucleotide sequence ID" value="NZ_LT599032.1"/>
</dbReference>
<proteinExistence type="predicted"/>
<gene>
    <name evidence="1" type="ORF">KL86DYS1_30126</name>
</gene>
<protein>
    <submittedName>
        <fullName evidence="1">Uncharacterized protein</fullName>
    </submittedName>
</protein>
<sequence>MNLDKIPEGRIFQNNTREDIKRWGNQLQYFHYMRSRGGHNCEGDSFCTYFKYADREDLAKKLAEIGVTLNKIEEGCIPFDPTVSYSFDDLDKLRITINHFIDLEQPQHVSILNHKVHIWVLPNSFELSVSGTKAGLAYKVSEDDFQVCLALEKIFESLDWSTIMDKDITHQVHCISKQLYPELFE</sequence>
<dbReference type="AlphaFoldDB" id="A0A212JR70"/>
<evidence type="ECO:0000313" key="1">
    <source>
        <dbReference type="EMBL" id="SBW01911.1"/>
    </source>
</evidence>
<dbReference type="EMBL" id="FLUM01000003">
    <property type="protein sequence ID" value="SBW01911.1"/>
    <property type="molecule type" value="Genomic_DNA"/>
</dbReference>
<organism evidence="1">
    <name type="scientific">uncultured Dysgonomonas sp</name>
    <dbReference type="NCBI Taxonomy" id="206096"/>
    <lineage>
        <taxon>Bacteria</taxon>
        <taxon>Pseudomonadati</taxon>
        <taxon>Bacteroidota</taxon>
        <taxon>Bacteroidia</taxon>
        <taxon>Bacteroidales</taxon>
        <taxon>Dysgonomonadaceae</taxon>
        <taxon>Dysgonomonas</taxon>
        <taxon>environmental samples</taxon>
    </lineage>
</organism>
<accession>A0A212JR70</accession>
<name>A0A212JR70_9BACT</name>
<reference evidence="1" key="1">
    <citation type="submission" date="2016-04" db="EMBL/GenBank/DDBJ databases">
        <authorList>
            <person name="Evans L.H."/>
            <person name="Alamgir A."/>
            <person name="Owens N."/>
            <person name="Weber N.D."/>
            <person name="Virtaneva K."/>
            <person name="Barbian K."/>
            <person name="Babar A."/>
            <person name="Rosenke K."/>
        </authorList>
    </citation>
    <scope>NUCLEOTIDE SEQUENCE</scope>
    <source>
        <strain evidence="1">86-1</strain>
    </source>
</reference>